<dbReference type="Gene3D" id="1.10.10.10">
    <property type="entry name" value="Winged helix-like DNA-binding domain superfamily/Winged helix DNA-binding domain"/>
    <property type="match status" value="1"/>
</dbReference>
<dbReference type="Proteomes" id="UP000002754">
    <property type="component" value="Unassembled WGS sequence"/>
</dbReference>
<reference evidence="6 8" key="2">
    <citation type="submission" date="2014-01" db="EMBL/GenBank/DDBJ databases">
        <title>Draft genome sequencing of Bacillus alcalophilus CGMCC 1.3604.</title>
        <authorList>
            <person name="Yang J."/>
            <person name="Diao L."/>
            <person name="Yang S."/>
        </authorList>
    </citation>
    <scope>NUCLEOTIDE SEQUENCE [LARGE SCALE GENOMIC DNA]</scope>
    <source>
        <strain evidence="6 8">CGMCC 1.3604</strain>
    </source>
</reference>
<evidence type="ECO:0000259" key="4">
    <source>
        <dbReference type="SMART" id="SM00418"/>
    </source>
</evidence>
<name>A0A094YUM8_ALKAL</name>
<dbReference type="InterPro" id="IPR036390">
    <property type="entry name" value="WH_DNA-bd_sf"/>
</dbReference>
<keyword evidence="1" id="KW-0805">Transcription regulation</keyword>
<comment type="caution">
    <text evidence="5">The sequence shown here is derived from an EMBL/GenBank/DDBJ whole genome shotgun (WGS) entry which is preliminary data.</text>
</comment>
<dbReference type="STRING" id="1218173.BALCAV_0211860"/>
<dbReference type="AlphaFoldDB" id="A0A094YUM8"/>
<dbReference type="SUPFAM" id="SSF46785">
    <property type="entry name" value="Winged helix' DNA-binding domain"/>
    <property type="match status" value="1"/>
</dbReference>
<dbReference type="EMBL" id="ALPT02000035">
    <property type="protein sequence ID" value="KGA97202.1"/>
    <property type="molecule type" value="Genomic_DNA"/>
</dbReference>
<keyword evidence="7" id="KW-1185">Reference proteome</keyword>
<reference evidence="5 7" key="1">
    <citation type="journal article" date="2014" name="Genome Announc.">
        <title>Draft Genome Sequence of Bacillus alcalophilus AV1934, a Classic Alkaliphile Isolated from Human Feces in 1934.</title>
        <authorList>
            <person name="Attie O."/>
            <person name="Jayaprakash A."/>
            <person name="Shah H."/>
            <person name="Paulsen I.T."/>
            <person name="Morino M."/>
            <person name="Takahashi Y."/>
            <person name="Narumi I."/>
            <person name="Sachidanandam R."/>
            <person name="Satoh K."/>
            <person name="Ito M."/>
            <person name="Krulwich T.A."/>
        </authorList>
    </citation>
    <scope>NUCLEOTIDE SEQUENCE [LARGE SCALE GENOMIC DNA]</scope>
    <source>
        <strain evidence="5 7">AV1934</strain>
    </source>
</reference>
<dbReference type="Pfam" id="PF01022">
    <property type="entry name" value="HTH_5"/>
    <property type="match status" value="1"/>
</dbReference>
<gene>
    <name evidence="6" type="ORF">AJ85_08420</name>
    <name evidence="5" type="ORF">BALCAV_0211860</name>
</gene>
<keyword evidence="3" id="KW-0804">Transcription</keyword>
<dbReference type="InterPro" id="IPR011991">
    <property type="entry name" value="ArsR-like_HTH"/>
</dbReference>
<evidence type="ECO:0000256" key="3">
    <source>
        <dbReference type="ARBA" id="ARBA00023163"/>
    </source>
</evidence>
<dbReference type="RefSeq" id="WP_003324067.1">
    <property type="nucleotide sequence ID" value="NZ_ALPT02000035.1"/>
</dbReference>
<dbReference type="GO" id="GO:0003700">
    <property type="term" value="F:DNA-binding transcription factor activity"/>
    <property type="evidence" value="ECO:0007669"/>
    <property type="project" value="InterPro"/>
</dbReference>
<dbReference type="InterPro" id="IPR051081">
    <property type="entry name" value="HTH_MetalResp_TranReg"/>
</dbReference>
<dbReference type="PANTHER" id="PTHR33154">
    <property type="entry name" value="TRANSCRIPTIONAL REGULATOR, ARSR FAMILY"/>
    <property type="match status" value="1"/>
</dbReference>
<proteinExistence type="predicted"/>
<evidence type="ECO:0000256" key="1">
    <source>
        <dbReference type="ARBA" id="ARBA00023015"/>
    </source>
</evidence>
<sequence>MEFKRMNINLKQQKLISNPLRVKIIYLLAEEPMTSKQVAEALEMSPGNIHYHIQQLYKNDILELTEVRENKGINEKYYQSKATHFDLEEGVEKAKAEKVDSSQTFIDFSESDLKAFNNEFSQLLLKYLKKSVTKSEEKRQSYKLYLEIKQTKEEEVE</sequence>
<evidence type="ECO:0000256" key="2">
    <source>
        <dbReference type="ARBA" id="ARBA00023125"/>
    </source>
</evidence>
<dbReference type="EMBL" id="JALP01000107">
    <property type="protein sequence ID" value="THG90878.1"/>
    <property type="molecule type" value="Genomic_DNA"/>
</dbReference>
<dbReference type="CDD" id="cd00090">
    <property type="entry name" value="HTH_ARSR"/>
    <property type="match status" value="1"/>
</dbReference>
<dbReference type="SMART" id="SM00418">
    <property type="entry name" value="HTH_ARSR"/>
    <property type="match status" value="1"/>
</dbReference>
<dbReference type="GO" id="GO:0003677">
    <property type="term" value="F:DNA binding"/>
    <property type="evidence" value="ECO:0007669"/>
    <property type="project" value="UniProtKB-KW"/>
</dbReference>
<evidence type="ECO:0000313" key="6">
    <source>
        <dbReference type="EMBL" id="THG90878.1"/>
    </source>
</evidence>
<dbReference type="InterPro" id="IPR036388">
    <property type="entry name" value="WH-like_DNA-bd_sf"/>
</dbReference>
<protein>
    <recommendedName>
        <fullName evidence="4">HTH arsR-type domain-containing protein</fullName>
    </recommendedName>
</protein>
<dbReference type="PANTHER" id="PTHR33154:SF38">
    <property type="entry name" value="HTH ARSR-TYPE DOMAIN-CONTAINING PROTEIN"/>
    <property type="match status" value="1"/>
</dbReference>
<dbReference type="InterPro" id="IPR001845">
    <property type="entry name" value="HTH_ArsR_DNA-bd_dom"/>
</dbReference>
<evidence type="ECO:0000313" key="8">
    <source>
        <dbReference type="Proteomes" id="UP000297014"/>
    </source>
</evidence>
<evidence type="ECO:0000313" key="5">
    <source>
        <dbReference type="EMBL" id="KGA97202.1"/>
    </source>
</evidence>
<evidence type="ECO:0000313" key="7">
    <source>
        <dbReference type="Proteomes" id="UP000002754"/>
    </source>
</evidence>
<feature type="domain" description="HTH arsR-type" evidence="4">
    <location>
        <begin position="13"/>
        <end position="96"/>
    </location>
</feature>
<dbReference type="eggNOG" id="COG0640">
    <property type="taxonomic scope" value="Bacteria"/>
</dbReference>
<organism evidence="5 7">
    <name type="scientific">Alkalihalobacillus alcalophilus ATCC 27647 = CGMCC 1.3604</name>
    <dbReference type="NCBI Taxonomy" id="1218173"/>
    <lineage>
        <taxon>Bacteria</taxon>
        <taxon>Bacillati</taxon>
        <taxon>Bacillota</taxon>
        <taxon>Bacilli</taxon>
        <taxon>Bacillales</taxon>
        <taxon>Bacillaceae</taxon>
        <taxon>Alkalihalobacillus</taxon>
    </lineage>
</organism>
<accession>A0A094YUM8</accession>
<dbReference type="Proteomes" id="UP000297014">
    <property type="component" value="Unassembled WGS sequence"/>
</dbReference>
<keyword evidence="2" id="KW-0238">DNA-binding</keyword>